<evidence type="ECO:0000256" key="6">
    <source>
        <dbReference type="ARBA" id="ARBA00023136"/>
    </source>
</evidence>
<keyword evidence="6" id="KW-0472">Membrane</keyword>
<dbReference type="GO" id="GO:0016887">
    <property type="term" value="F:ATP hydrolysis activity"/>
    <property type="evidence" value="ECO:0007669"/>
    <property type="project" value="InterPro"/>
</dbReference>
<dbReference type="AlphaFoldDB" id="A0A381UN15"/>
<keyword evidence="4" id="KW-0547">Nucleotide-binding</keyword>
<gene>
    <name evidence="8" type="ORF">METZ01_LOCUS81057</name>
</gene>
<dbReference type="GO" id="GO:0015833">
    <property type="term" value="P:peptide transport"/>
    <property type="evidence" value="ECO:0007669"/>
    <property type="project" value="InterPro"/>
</dbReference>
<dbReference type="GO" id="GO:0005524">
    <property type="term" value="F:ATP binding"/>
    <property type="evidence" value="ECO:0007669"/>
    <property type="project" value="UniProtKB-KW"/>
</dbReference>
<dbReference type="PANTHER" id="PTHR43297:SF2">
    <property type="entry name" value="DIPEPTIDE TRANSPORT ATP-BINDING PROTEIN DPPD"/>
    <property type="match status" value="1"/>
</dbReference>
<accession>A0A381UN15</accession>
<evidence type="ECO:0000256" key="1">
    <source>
        <dbReference type="ARBA" id="ARBA00004202"/>
    </source>
</evidence>
<dbReference type="SMART" id="SM00382">
    <property type="entry name" value="AAA"/>
    <property type="match status" value="1"/>
</dbReference>
<dbReference type="PROSITE" id="PS00211">
    <property type="entry name" value="ABC_TRANSPORTER_1"/>
    <property type="match status" value="1"/>
</dbReference>
<evidence type="ECO:0000256" key="3">
    <source>
        <dbReference type="ARBA" id="ARBA00022475"/>
    </source>
</evidence>
<evidence type="ECO:0000313" key="8">
    <source>
        <dbReference type="EMBL" id="SVA28203.1"/>
    </source>
</evidence>
<dbReference type="Gene3D" id="3.40.50.300">
    <property type="entry name" value="P-loop containing nucleotide triphosphate hydrolases"/>
    <property type="match status" value="1"/>
</dbReference>
<name>A0A381UN15_9ZZZZ</name>
<dbReference type="InterPro" id="IPR003439">
    <property type="entry name" value="ABC_transporter-like_ATP-bd"/>
</dbReference>
<dbReference type="GO" id="GO:0005886">
    <property type="term" value="C:plasma membrane"/>
    <property type="evidence" value="ECO:0007669"/>
    <property type="project" value="UniProtKB-SubCell"/>
</dbReference>
<dbReference type="FunFam" id="3.40.50.300:FF:000016">
    <property type="entry name" value="Oligopeptide ABC transporter ATP-binding component"/>
    <property type="match status" value="1"/>
</dbReference>
<organism evidence="8">
    <name type="scientific">marine metagenome</name>
    <dbReference type="NCBI Taxonomy" id="408172"/>
    <lineage>
        <taxon>unclassified sequences</taxon>
        <taxon>metagenomes</taxon>
        <taxon>ecological metagenomes</taxon>
    </lineage>
</organism>
<keyword evidence="5" id="KW-0067">ATP-binding</keyword>
<evidence type="ECO:0000256" key="5">
    <source>
        <dbReference type="ARBA" id="ARBA00022840"/>
    </source>
</evidence>
<evidence type="ECO:0000256" key="4">
    <source>
        <dbReference type="ARBA" id="ARBA00022741"/>
    </source>
</evidence>
<proteinExistence type="predicted"/>
<dbReference type="PANTHER" id="PTHR43297">
    <property type="entry name" value="OLIGOPEPTIDE TRANSPORT ATP-BINDING PROTEIN APPD"/>
    <property type="match status" value="1"/>
</dbReference>
<keyword evidence="3" id="KW-1003">Cell membrane</keyword>
<dbReference type="PROSITE" id="PS50893">
    <property type="entry name" value="ABC_TRANSPORTER_2"/>
    <property type="match status" value="1"/>
</dbReference>
<dbReference type="Pfam" id="PF00005">
    <property type="entry name" value="ABC_tran"/>
    <property type="match status" value="1"/>
</dbReference>
<protein>
    <recommendedName>
        <fullName evidence="7">ABC transporter domain-containing protein</fullName>
    </recommendedName>
</protein>
<dbReference type="NCBIfam" id="TIGR01727">
    <property type="entry name" value="oligo_HPY"/>
    <property type="match status" value="1"/>
</dbReference>
<evidence type="ECO:0000256" key="2">
    <source>
        <dbReference type="ARBA" id="ARBA00022448"/>
    </source>
</evidence>
<dbReference type="SUPFAM" id="SSF52540">
    <property type="entry name" value="P-loop containing nucleoside triphosphate hydrolases"/>
    <property type="match status" value="1"/>
</dbReference>
<dbReference type="InterPro" id="IPR027417">
    <property type="entry name" value="P-loop_NTPase"/>
</dbReference>
<sequence length="325" mass="35395">MQSVNILEVESLSVRFGESSAKAVEEISFGLAKGETLGIAGESGSGKTASILSILGLLQRATVEGSAKFEGQELIGAGNKLLNRIRGKRIGLVLQDPFAALDPVQTVGYQISEGLRANGWSKKRAMGHSIQLLEEVGVPLAPQRVNAYPHQFSGGMRQRVVIAMALAQDPDILIADEPTTALDVRIQKQVLDLMKQQCENRGMSLIVITHDLGIISHYTDRIIIMYAGKIVEESTRLKLFDQPLHPYTQGLLDCLPQIGSNGNDYLKTIRGQPPILGQLPSGCRYHPRCSFAESACTYGPHPPLIPIKWGRSACIQLDKFLDKSA</sequence>
<dbReference type="CDD" id="cd03257">
    <property type="entry name" value="ABC_NikE_OppD_transporters"/>
    <property type="match status" value="1"/>
</dbReference>
<dbReference type="InterPro" id="IPR017871">
    <property type="entry name" value="ABC_transporter-like_CS"/>
</dbReference>
<dbReference type="InterPro" id="IPR013563">
    <property type="entry name" value="Oligopep_ABC_C"/>
</dbReference>
<reference evidence="8" key="1">
    <citation type="submission" date="2018-05" db="EMBL/GenBank/DDBJ databases">
        <authorList>
            <person name="Lanie J.A."/>
            <person name="Ng W.-L."/>
            <person name="Kazmierczak K.M."/>
            <person name="Andrzejewski T.M."/>
            <person name="Davidsen T.M."/>
            <person name="Wayne K.J."/>
            <person name="Tettelin H."/>
            <person name="Glass J.I."/>
            <person name="Rusch D."/>
            <person name="Podicherti R."/>
            <person name="Tsui H.-C.T."/>
            <person name="Winkler M.E."/>
        </authorList>
    </citation>
    <scope>NUCLEOTIDE SEQUENCE</scope>
</reference>
<dbReference type="EMBL" id="UINC01006550">
    <property type="protein sequence ID" value="SVA28203.1"/>
    <property type="molecule type" value="Genomic_DNA"/>
</dbReference>
<evidence type="ECO:0000259" key="7">
    <source>
        <dbReference type="PROSITE" id="PS50893"/>
    </source>
</evidence>
<dbReference type="Pfam" id="PF08352">
    <property type="entry name" value="oligo_HPY"/>
    <property type="match status" value="1"/>
</dbReference>
<feature type="domain" description="ABC transporter" evidence="7">
    <location>
        <begin position="7"/>
        <end position="252"/>
    </location>
</feature>
<dbReference type="InterPro" id="IPR050388">
    <property type="entry name" value="ABC_Ni/Peptide_Import"/>
</dbReference>
<comment type="subcellular location">
    <subcellularLocation>
        <location evidence="1">Cell membrane</location>
        <topology evidence="1">Peripheral membrane protein</topology>
    </subcellularLocation>
</comment>
<dbReference type="InterPro" id="IPR003593">
    <property type="entry name" value="AAA+_ATPase"/>
</dbReference>
<keyword evidence="2" id="KW-0813">Transport</keyword>